<evidence type="ECO:0000256" key="1">
    <source>
        <dbReference type="SAM" id="MobiDB-lite"/>
    </source>
</evidence>
<evidence type="ECO:0000256" key="2">
    <source>
        <dbReference type="SAM" id="SignalP"/>
    </source>
</evidence>
<feature type="signal peptide" evidence="2">
    <location>
        <begin position="1"/>
        <end position="22"/>
    </location>
</feature>
<dbReference type="eggNOG" id="COG1225">
    <property type="taxonomic scope" value="Bacteria"/>
</dbReference>
<dbReference type="EMBL" id="CP000386">
    <property type="protein sequence ID" value="ABG04732.1"/>
    <property type="molecule type" value="Genomic_DNA"/>
</dbReference>
<dbReference type="Pfam" id="PF08534">
    <property type="entry name" value="Redoxin"/>
    <property type="match status" value="1"/>
</dbReference>
<accession>Q1AV46</accession>
<dbReference type="KEGG" id="rxy:Rxyl_1773"/>
<feature type="domain" description="Thioredoxin" evidence="3">
    <location>
        <begin position="49"/>
        <end position="189"/>
    </location>
</feature>
<dbReference type="InterPro" id="IPR013766">
    <property type="entry name" value="Thioredoxin_domain"/>
</dbReference>
<evidence type="ECO:0000313" key="5">
    <source>
        <dbReference type="Proteomes" id="UP000006637"/>
    </source>
</evidence>
<dbReference type="STRING" id="266117.Rxyl_1773"/>
<dbReference type="CDD" id="cd02966">
    <property type="entry name" value="TlpA_like_family"/>
    <property type="match status" value="1"/>
</dbReference>
<dbReference type="PANTHER" id="PTHR42852:SF17">
    <property type="entry name" value="THIOREDOXIN-LIKE PROTEIN HI_1115"/>
    <property type="match status" value="1"/>
</dbReference>
<dbReference type="SUPFAM" id="SSF52833">
    <property type="entry name" value="Thioredoxin-like"/>
    <property type="match status" value="1"/>
</dbReference>
<dbReference type="PROSITE" id="PS51352">
    <property type="entry name" value="THIOREDOXIN_2"/>
    <property type="match status" value="1"/>
</dbReference>
<dbReference type="RefSeq" id="WP_011564749.1">
    <property type="nucleotide sequence ID" value="NC_008148.1"/>
</dbReference>
<sequence length="189" mass="19615">MTAAKKRAAAAVLLAAALAAGACGGSGGGQAAAGGQDEAVRETTAAAGETGGAAAAVPSIETLDGQEFDLEEKRGEVVALYFMAGWCGSCIPEARAWSELYPEYRDEGLELLIVSADPNDTPQTIRRFREAGGIGKLPWAIDQTGEFTRSLGVRALDSTVIVGRDGGVVYRDAVPTGRQTLEQEIEEAL</sequence>
<dbReference type="GO" id="GO:0016491">
    <property type="term" value="F:oxidoreductase activity"/>
    <property type="evidence" value="ECO:0007669"/>
    <property type="project" value="InterPro"/>
</dbReference>
<dbReference type="PANTHER" id="PTHR42852">
    <property type="entry name" value="THIOL:DISULFIDE INTERCHANGE PROTEIN DSBE"/>
    <property type="match status" value="1"/>
</dbReference>
<organism evidence="4 5">
    <name type="scientific">Rubrobacter xylanophilus (strain DSM 9941 / JCM 11954 / NBRC 16129 / PRD-1)</name>
    <dbReference type="NCBI Taxonomy" id="266117"/>
    <lineage>
        <taxon>Bacteria</taxon>
        <taxon>Bacillati</taxon>
        <taxon>Actinomycetota</taxon>
        <taxon>Rubrobacteria</taxon>
        <taxon>Rubrobacterales</taxon>
        <taxon>Rubrobacteraceae</taxon>
        <taxon>Rubrobacter</taxon>
    </lineage>
</organism>
<dbReference type="InterPro" id="IPR013740">
    <property type="entry name" value="Redoxin"/>
</dbReference>
<dbReference type="InterPro" id="IPR036249">
    <property type="entry name" value="Thioredoxin-like_sf"/>
</dbReference>
<feature type="compositionally biased region" description="Low complexity" evidence="1">
    <location>
        <begin position="42"/>
        <end position="53"/>
    </location>
</feature>
<dbReference type="PROSITE" id="PS51257">
    <property type="entry name" value="PROKAR_LIPOPROTEIN"/>
    <property type="match status" value="1"/>
</dbReference>
<protein>
    <submittedName>
        <fullName evidence="4">Redoxin</fullName>
    </submittedName>
</protein>
<evidence type="ECO:0000259" key="3">
    <source>
        <dbReference type="PROSITE" id="PS51352"/>
    </source>
</evidence>
<dbReference type="InterPro" id="IPR050553">
    <property type="entry name" value="Thioredoxin_ResA/DsbE_sf"/>
</dbReference>
<keyword evidence="2" id="KW-0732">Signal</keyword>
<gene>
    <name evidence="4" type="ordered locus">Rxyl_1773</name>
</gene>
<keyword evidence="5" id="KW-1185">Reference proteome</keyword>
<evidence type="ECO:0000313" key="4">
    <source>
        <dbReference type="EMBL" id="ABG04732.1"/>
    </source>
</evidence>
<feature type="chain" id="PRO_5039462409" evidence="2">
    <location>
        <begin position="23"/>
        <end position="189"/>
    </location>
</feature>
<dbReference type="Proteomes" id="UP000006637">
    <property type="component" value="Chromosome"/>
</dbReference>
<dbReference type="PhylomeDB" id="Q1AV46"/>
<name>Q1AV46_RUBXD</name>
<dbReference type="AlphaFoldDB" id="Q1AV46"/>
<proteinExistence type="predicted"/>
<feature type="region of interest" description="Disordered" evidence="1">
    <location>
        <begin position="31"/>
        <end position="53"/>
    </location>
</feature>
<reference evidence="4 5" key="1">
    <citation type="submission" date="2006-06" db="EMBL/GenBank/DDBJ databases">
        <title>Complete sequence of Rubrobacter xylanophilus DSM 9941.</title>
        <authorList>
            <consortium name="US DOE Joint Genome Institute"/>
            <person name="Copeland A."/>
            <person name="Lucas S."/>
            <person name="Lapidus A."/>
            <person name="Barry K."/>
            <person name="Detter J.C."/>
            <person name="Glavina del Rio T."/>
            <person name="Hammon N."/>
            <person name="Israni S."/>
            <person name="Dalin E."/>
            <person name="Tice H."/>
            <person name="Pitluck S."/>
            <person name="Munk A.C."/>
            <person name="Brettin T."/>
            <person name="Bruce D."/>
            <person name="Han C."/>
            <person name="Tapia R."/>
            <person name="Gilna P."/>
            <person name="Schmutz J."/>
            <person name="Larimer F."/>
            <person name="Land M."/>
            <person name="Hauser L."/>
            <person name="Kyrpides N."/>
            <person name="Lykidis A."/>
            <person name="da Costa M.S."/>
            <person name="Rainey F.A."/>
            <person name="Empadinhas N."/>
            <person name="Jolivet E."/>
            <person name="Battista J.R."/>
            <person name="Richardson P."/>
        </authorList>
    </citation>
    <scope>NUCLEOTIDE SEQUENCE [LARGE SCALE GENOMIC DNA]</scope>
    <source>
        <strain evidence="5">DSM 9941 / NBRC 16129 / PRD-1</strain>
    </source>
</reference>
<dbReference type="Gene3D" id="3.40.30.10">
    <property type="entry name" value="Glutaredoxin"/>
    <property type="match status" value="1"/>
</dbReference>
<dbReference type="HOGENOM" id="CLU_1433510_0_0_11"/>